<feature type="transmembrane region" description="Helical" evidence="1">
    <location>
        <begin position="6"/>
        <end position="27"/>
    </location>
</feature>
<dbReference type="InParanoid" id="K3YLD1"/>
<keyword evidence="1" id="KW-1133">Transmembrane helix</keyword>
<keyword evidence="3" id="KW-1185">Reference proteome</keyword>
<dbReference type="AlphaFoldDB" id="K3YLD1"/>
<evidence type="ECO:0000313" key="2">
    <source>
        <dbReference type="EnsemblPlants" id="KQL00721"/>
    </source>
</evidence>
<reference evidence="2" key="2">
    <citation type="submission" date="2018-08" db="UniProtKB">
        <authorList>
            <consortium name="EnsemblPlants"/>
        </authorList>
    </citation>
    <scope>IDENTIFICATION</scope>
    <source>
        <strain evidence="2">Yugu1</strain>
    </source>
</reference>
<accession>K3YLD1</accession>
<evidence type="ECO:0000313" key="3">
    <source>
        <dbReference type="Proteomes" id="UP000004995"/>
    </source>
</evidence>
<proteinExistence type="predicted"/>
<dbReference type="Proteomes" id="UP000004995">
    <property type="component" value="Unassembled WGS sequence"/>
</dbReference>
<sequence length="141" mass="16115">VSPGQPLQLDLVLVLMALWLALLTLMFKNIMTPLPEKCALVQKLPADMMSSHRNGLSWEGDIDIGYVDVYDDRDFNWIAQSVLKAFRVLGALIPYLEAFIRMLSRMVSYGIWWSNTETTESLQDLIENHPFLKPAMAWSNL</sequence>
<evidence type="ECO:0000256" key="1">
    <source>
        <dbReference type="SAM" id="Phobius"/>
    </source>
</evidence>
<name>K3YLD1_SETIT</name>
<protein>
    <submittedName>
        <fullName evidence="2">Uncharacterized protein</fullName>
    </submittedName>
</protein>
<organism evidence="2 3">
    <name type="scientific">Setaria italica</name>
    <name type="common">Foxtail millet</name>
    <name type="synonym">Panicum italicum</name>
    <dbReference type="NCBI Taxonomy" id="4555"/>
    <lineage>
        <taxon>Eukaryota</taxon>
        <taxon>Viridiplantae</taxon>
        <taxon>Streptophyta</taxon>
        <taxon>Embryophyta</taxon>
        <taxon>Tracheophyta</taxon>
        <taxon>Spermatophyta</taxon>
        <taxon>Magnoliopsida</taxon>
        <taxon>Liliopsida</taxon>
        <taxon>Poales</taxon>
        <taxon>Poaceae</taxon>
        <taxon>PACMAD clade</taxon>
        <taxon>Panicoideae</taxon>
        <taxon>Panicodae</taxon>
        <taxon>Paniceae</taxon>
        <taxon>Cenchrinae</taxon>
        <taxon>Setaria</taxon>
    </lineage>
</organism>
<dbReference type="HOGENOM" id="CLU_1830371_0_0_1"/>
<reference evidence="3" key="1">
    <citation type="journal article" date="2012" name="Nat. Biotechnol.">
        <title>Reference genome sequence of the model plant Setaria.</title>
        <authorList>
            <person name="Bennetzen J.L."/>
            <person name="Schmutz J."/>
            <person name="Wang H."/>
            <person name="Percifield R."/>
            <person name="Hawkins J."/>
            <person name="Pontaroli A.C."/>
            <person name="Estep M."/>
            <person name="Feng L."/>
            <person name="Vaughn J.N."/>
            <person name="Grimwood J."/>
            <person name="Jenkins J."/>
            <person name="Barry K."/>
            <person name="Lindquist E."/>
            <person name="Hellsten U."/>
            <person name="Deshpande S."/>
            <person name="Wang X."/>
            <person name="Wu X."/>
            <person name="Mitros T."/>
            <person name="Triplett J."/>
            <person name="Yang X."/>
            <person name="Ye C.Y."/>
            <person name="Mauro-Herrera M."/>
            <person name="Wang L."/>
            <person name="Li P."/>
            <person name="Sharma M."/>
            <person name="Sharma R."/>
            <person name="Ronald P.C."/>
            <person name="Panaud O."/>
            <person name="Kellogg E.A."/>
            <person name="Brutnell T.P."/>
            <person name="Doust A.N."/>
            <person name="Tuskan G.A."/>
            <person name="Rokhsar D."/>
            <person name="Devos K.M."/>
        </authorList>
    </citation>
    <scope>NUCLEOTIDE SEQUENCE [LARGE SCALE GENOMIC DNA]</scope>
    <source>
        <strain evidence="3">cv. Yugu1</strain>
    </source>
</reference>
<dbReference type="EMBL" id="AGNK02003549">
    <property type="status" value="NOT_ANNOTATED_CDS"/>
    <property type="molecule type" value="Genomic_DNA"/>
</dbReference>
<keyword evidence="1" id="KW-0812">Transmembrane</keyword>
<dbReference type="Gramene" id="KQL00721">
    <property type="protein sequence ID" value="KQL00721"/>
    <property type="gene ID" value="SETIT_015054mg"/>
</dbReference>
<dbReference type="EnsemblPlants" id="KQL00721">
    <property type="protein sequence ID" value="KQL00721"/>
    <property type="gene ID" value="SETIT_015054mg"/>
</dbReference>
<keyword evidence="1" id="KW-0472">Membrane</keyword>